<proteinExistence type="inferred from homology"/>
<dbReference type="KEGG" id="puo:RZN69_10395"/>
<dbReference type="SUPFAM" id="SSF50104">
    <property type="entry name" value="Translation proteins SH3-like domain"/>
    <property type="match status" value="1"/>
</dbReference>
<dbReference type="Pfam" id="PF17136">
    <property type="entry name" value="ribosomal_L24"/>
    <property type="match status" value="1"/>
</dbReference>
<comment type="function">
    <text evidence="5">One of two assembly initiator proteins, it binds directly to the 5'-end of the 23S rRNA, where it nucleates assembly of the 50S subunit.</text>
</comment>
<dbReference type="GO" id="GO:0019843">
    <property type="term" value="F:rRNA binding"/>
    <property type="evidence" value="ECO:0007669"/>
    <property type="project" value="UniProtKB-UniRule"/>
</dbReference>
<feature type="domain" description="KOW" evidence="7">
    <location>
        <begin position="4"/>
        <end position="31"/>
    </location>
</feature>
<protein>
    <recommendedName>
        <fullName evidence="4 5">Large ribosomal subunit protein uL24</fullName>
    </recommendedName>
</protein>
<evidence type="ECO:0000313" key="8">
    <source>
        <dbReference type="EMBL" id="WOO43499.1"/>
    </source>
</evidence>
<comment type="similarity">
    <text evidence="1 5 6">Belongs to the universal ribosomal protein uL24 family.</text>
</comment>
<dbReference type="NCBIfam" id="TIGR01079">
    <property type="entry name" value="rplX_bact"/>
    <property type="match status" value="1"/>
</dbReference>
<dbReference type="GO" id="GO:0006412">
    <property type="term" value="P:translation"/>
    <property type="evidence" value="ECO:0007669"/>
    <property type="project" value="UniProtKB-UniRule"/>
</dbReference>
<keyword evidence="9" id="KW-1185">Reference proteome</keyword>
<dbReference type="AlphaFoldDB" id="A0AAQ3LCE1"/>
<dbReference type="PANTHER" id="PTHR12903">
    <property type="entry name" value="MITOCHONDRIAL RIBOSOMAL PROTEIN L24"/>
    <property type="match status" value="1"/>
</dbReference>
<keyword evidence="5" id="KW-0699">rRNA-binding</keyword>
<organism evidence="8 9">
    <name type="scientific">Rubellicoccus peritrichatus</name>
    <dbReference type="NCBI Taxonomy" id="3080537"/>
    <lineage>
        <taxon>Bacteria</taxon>
        <taxon>Pseudomonadati</taxon>
        <taxon>Verrucomicrobiota</taxon>
        <taxon>Opitutia</taxon>
        <taxon>Puniceicoccales</taxon>
        <taxon>Cerasicoccaceae</taxon>
        <taxon>Rubellicoccus</taxon>
    </lineage>
</organism>
<dbReference type="Pfam" id="PF00467">
    <property type="entry name" value="KOW"/>
    <property type="match status" value="1"/>
</dbReference>
<dbReference type="RefSeq" id="WP_317836056.1">
    <property type="nucleotide sequence ID" value="NZ_CP136920.1"/>
</dbReference>
<dbReference type="InterPro" id="IPR005824">
    <property type="entry name" value="KOW"/>
</dbReference>
<keyword evidence="5" id="KW-0694">RNA-binding</keyword>
<dbReference type="Gene3D" id="2.30.30.30">
    <property type="match status" value="1"/>
</dbReference>
<dbReference type="InterPro" id="IPR041988">
    <property type="entry name" value="Ribosomal_uL24_KOW"/>
</dbReference>
<reference evidence="8 9" key="1">
    <citation type="submission" date="2023-10" db="EMBL/GenBank/DDBJ databases">
        <title>Rubellicoccus peritrichatus gen. nov., sp. nov., isolated from an algae of coral reef tank.</title>
        <authorList>
            <person name="Luo J."/>
        </authorList>
    </citation>
    <scope>NUCLEOTIDE SEQUENCE [LARGE SCALE GENOMIC DNA]</scope>
    <source>
        <strain evidence="8 9">CR14</strain>
    </source>
</reference>
<evidence type="ECO:0000256" key="1">
    <source>
        <dbReference type="ARBA" id="ARBA00010618"/>
    </source>
</evidence>
<name>A0AAQ3LCE1_9BACT</name>
<evidence type="ECO:0000256" key="5">
    <source>
        <dbReference type="HAMAP-Rule" id="MF_01326"/>
    </source>
</evidence>
<comment type="function">
    <text evidence="5">One of the proteins that surrounds the polypeptide exit tunnel on the outside of the subunit.</text>
</comment>
<dbReference type="CDD" id="cd06089">
    <property type="entry name" value="KOW_RPL26"/>
    <property type="match status" value="1"/>
</dbReference>
<dbReference type="Proteomes" id="UP001304300">
    <property type="component" value="Chromosome"/>
</dbReference>
<accession>A0AAQ3LCE1</accession>
<dbReference type="EMBL" id="CP136920">
    <property type="protein sequence ID" value="WOO43499.1"/>
    <property type="molecule type" value="Genomic_DNA"/>
</dbReference>
<evidence type="ECO:0000256" key="2">
    <source>
        <dbReference type="ARBA" id="ARBA00022980"/>
    </source>
</evidence>
<evidence type="ECO:0000256" key="3">
    <source>
        <dbReference type="ARBA" id="ARBA00023274"/>
    </source>
</evidence>
<dbReference type="InterPro" id="IPR014722">
    <property type="entry name" value="Rib_uL2_dom2"/>
</dbReference>
<comment type="subunit">
    <text evidence="5">Part of the 50S ribosomal subunit.</text>
</comment>
<gene>
    <name evidence="5" type="primary">rplX</name>
    <name evidence="8" type="ORF">RZN69_10395</name>
</gene>
<dbReference type="SMART" id="SM00739">
    <property type="entry name" value="KOW"/>
    <property type="match status" value="1"/>
</dbReference>
<dbReference type="GO" id="GO:0005840">
    <property type="term" value="C:ribosome"/>
    <property type="evidence" value="ECO:0007669"/>
    <property type="project" value="UniProtKB-KW"/>
</dbReference>
<dbReference type="GO" id="GO:1990904">
    <property type="term" value="C:ribonucleoprotein complex"/>
    <property type="evidence" value="ECO:0007669"/>
    <property type="project" value="UniProtKB-KW"/>
</dbReference>
<evidence type="ECO:0000259" key="7">
    <source>
        <dbReference type="SMART" id="SM00739"/>
    </source>
</evidence>
<dbReference type="InterPro" id="IPR003256">
    <property type="entry name" value="Ribosomal_uL24"/>
</dbReference>
<keyword evidence="2 5" id="KW-0689">Ribosomal protein</keyword>
<evidence type="ECO:0000256" key="4">
    <source>
        <dbReference type="ARBA" id="ARBA00035206"/>
    </source>
</evidence>
<evidence type="ECO:0000256" key="6">
    <source>
        <dbReference type="RuleBase" id="RU003477"/>
    </source>
</evidence>
<dbReference type="PROSITE" id="PS01108">
    <property type="entry name" value="RIBOSOMAL_L24"/>
    <property type="match status" value="1"/>
</dbReference>
<keyword evidence="3 5" id="KW-0687">Ribonucleoprotein</keyword>
<dbReference type="GO" id="GO:0003735">
    <property type="term" value="F:structural constituent of ribosome"/>
    <property type="evidence" value="ECO:0007669"/>
    <property type="project" value="InterPro"/>
</dbReference>
<evidence type="ECO:0000313" key="9">
    <source>
        <dbReference type="Proteomes" id="UP001304300"/>
    </source>
</evidence>
<dbReference type="InterPro" id="IPR005825">
    <property type="entry name" value="Ribosomal_uL24_CS"/>
</dbReference>
<sequence length="85" mass="9423">MKLNIKRGDEVVVIAGAHKGSRGKVLELIPEKERVIVEGVRMIKRHTKPREQDGSDGGIVEREGTIHYSNVMKADRFDARKGASA</sequence>
<dbReference type="HAMAP" id="MF_01326_B">
    <property type="entry name" value="Ribosomal_uL24_B"/>
    <property type="match status" value="1"/>
</dbReference>
<dbReference type="InterPro" id="IPR057264">
    <property type="entry name" value="Ribosomal_uL24_C"/>
</dbReference>
<dbReference type="InterPro" id="IPR008991">
    <property type="entry name" value="Translation_prot_SH3-like_sf"/>
</dbReference>